<proteinExistence type="inferred from homology"/>
<dbReference type="EMBL" id="JAKOGI010000025">
    <property type="protein sequence ID" value="KAJ8448966.1"/>
    <property type="molecule type" value="Genomic_DNA"/>
</dbReference>
<dbReference type="Gene3D" id="3.80.10.10">
    <property type="entry name" value="Ribonuclease Inhibitor"/>
    <property type="match status" value="1"/>
</dbReference>
<keyword evidence="12" id="KW-1185">Reference proteome</keyword>
<evidence type="ECO:0000256" key="6">
    <source>
        <dbReference type="ARBA" id="ARBA00022737"/>
    </source>
</evidence>
<sequence>MTEFCNCENLLLVPAGSPGKIKLVSPLGLPLTSQIPKCISELSRSLVVLNLEGNKFQGTIPLTYPKSCKLKMINLSGNQLEAMPLQYDYSITTANKGNDMQYTKILTVFQVIDFLGNNFTGTIPRCIGELRGLQALNLSNNDLQGEIPPSLVHMTDLESLDLSNNKISEGTPEGLTQLTFLEVFNVSYNFLMGPIPQGRQFGAFDSSSFPGNSRLCGPPPSKRSGMHLSHHHQMLSRKAILMEETPC</sequence>
<keyword evidence="4" id="KW-0433">Leucine-rich repeat</keyword>
<evidence type="ECO:0000256" key="4">
    <source>
        <dbReference type="ARBA" id="ARBA00022614"/>
    </source>
</evidence>
<accession>A0A9Q1QPH1</accession>
<dbReference type="FunFam" id="3.80.10.10:FF:000111">
    <property type="entry name" value="LRR receptor-like serine/threonine-protein kinase ERECTA"/>
    <property type="match status" value="1"/>
</dbReference>
<evidence type="ECO:0000256" key="5">
    <source>
        <dbReference type="ARBA" id="ARBA00022692"/>
    </source>
</evidence>
<evidence type="ECO:0000256" key="10">
    <source>
        <dbReference type="ARBA" id="ARBA00023180"/>
    </source>
</evidence>
<keyword evidence="3" id="KW-1003">Cell membrane</keyword>
<keyword evidence="5" id="KW-0812">Transmembrane</keyword>
<dbReference type="InterPro" id="IPR001611">
    <property type="entry name" value="Leu-rich_rpt"/>
</dbReference>
<dbReference type="OrthoDB" id="994806at2759"/>
<reference evidence="11" key="1">
    <citation type="submission" date="2022-04" db="EMBL/GenBank/DDBJ databases">
        <title>Carnegiea gigantea Genome sequencing and assembly v2.</title>
        <authorList>
            <person name="Copetti D."/>
            <person name="Sanderson M.J."/>
            <person name="Burquez A."/>
            <person name="Wojciechowski M.F."/>
        </authorList>
    </citation>
    <scope>NUCLEOTIDE SEQUENCE</scope>
    <source>
        <strain evidence="11">SGP5-SGP5p</strain>
        <tissue evidence="11">Aerial part</tissue>
    </source>
</reference>
<organism evidence="11 12">
    <name type="scientific">Carnegiea gigantea</name>
    <dbReference type="NCBI Taxonomy" id="171969"/>
    <lineage>
        <taxon>Eukaryota</taxon>
        <taxon>Viridiplantae</taxon>
        <taxon>Streptophyta</taxon>
        <taxon>Embryophyta</taxon>
        <taxon>Tracheophyta</taxon>
        <taxon>Spermatophyta</taxon>
        <taxon>Magnoliopsida</taxon>
        <taxon>eudicotyledons</taxon>
        <taxon>Gunneridae</taxon>
        <taxon>Pentapetalae</taxon>
        <taxon>Caryophyllales</taxon>
        <taxon>Cactineae</taxon>
        <taxon>Cactaceae</taxon>
        <taxon>Cactoideae</taxon>
        <taxon>Echinocereeae</taxon>
        <taxon>Carnegiea</taxon>
    </lineage>
</organism>
<comment type="caution">
    <text evidence="11">The sequence shown here is derived from an EMBL/GenBank/DDBJ whole genome shotgun (WGS) entry which is preliminary data.</text>
</comment>
<name>A0A9Q1QPH1_9CARY</name>
<dbReference type="AlphaFoldDB" id="A0A9Q1QPH1"/>
<keyword evidence="10" id="KW-0325">Glycoprotein</keyword>
<dbReference type="GO" id="GO:0005886">
    <property type="term" value="C:plasma membrane"/>
    <property type="evidence" value="ECO:0007669"/>
    <property type="project" value="UniProtKB-SubCell"/>
</dbReference>
<gene>
    <name evidence="11" type="ORF">Cgig2_004021</name>
</gene>
<dbReference type="InterPro" id="IPR032675">
    <property type="entry name" value="LRR_dom_sf"/>
</dbReference>
<keyword evidence="9" id="KW-0675">Receptor</keyword>
<dbReference type="PRINTS" id="PR00019">
    <property type="entry name" value="LEURICHRPT"/>
</dbReference>
<evidence type="ECO:0000256" key="3">
    <source>
        <dbReference type="ARBA" id="ARBA00022475"/>
    </source>
</evidence>
<dbReference type="PROSITE" id="PS51450">
    <property type="entry name" value="LRR"/>
    <property type="match status" value="1"/>
</dbReference>
<evidence type="ECO:0000256" key="1">
    <source>
        <dbReference type="ARBA" id="ARBA00004251"/>
    </source>
</evidence>
<evidence type="ECO:0000313" key="12">
    <source>
        <dbReference type="Proteomes" id="UP001153076"/>
    </source>
</evidence>
<evidence type="ECO:0000256" key="7">
    <source>
        <dbReference type="ARBA" id="ARBA00022989"/>
    </source>
</evidence>
<evidence type="ECO:0000256" key="9">
    <source>
        <dbReference type="ARBA" id="ARBA00023170"/>
    </source>
</evidence>
<evidence type="ECO:0000313" key="11">
    <source>
        <dbReference type="EMBL" id="KAJ8448966.1"/>
    </source>
</evidence>
<keyword evidence="7" id="KW-1133">Transmembrane helix</keyword>
<dbReference type="InterPro" id="IPR025875">
    <property type="entry name" value="Leu-rich_rpt_4"/>
</dbReference>
<evidence type="ECO:0000256" key="2">
    <source>
        <dbReference type="ARBA" id="ARBA00009592"/>
    </source>
</evidence>
<keyword evidence="8" id="KW-0472">Membrane</keyword>
<evidence type="ECO:0000256" key="8">
    <source>
        <dbReference type="ARBA" id="ARBA00023136"/>
    </source>
</evidence>
<protein>
    <submittedName>
        <fullName evidence="11">Uncharacterized protein</fullName>
    </submittedName>
</protein>
<dbReference type="PANTHER" id="PTHR27004">
    <property type="entry name" value="RECEPTOR-LIKE PROTEIN 12 ISOFORM X1"/>
    <property type="match status" value="1"/>
</dbReference>
<comment type="similarity">
    <text evidence="2">Belongs to the RLP family.</text>
</comment>
<dbReference type="Proteomes" id="UP001153076">
    <property type="component" value="Unassembled WGS sequence"/>
</dbReference>
<dbReference type="Pfam" id="PF12799">
    <property type="entry name" value="LRR_4"/>
    <property type="match status" value="1"/>
</dbReference>
<dbReference type="Pfam" id="PF00560">
    <property type="entry name" value="LRR_1"/>
    <property type="match status" value="1"/>
</dbReference>
<comment type="subcellular location">
    <subcellularLocation>
        <location evidence="1">Cell membrane</location>
        <topology evidence="1">Single-pass type I membrane protein</topology>
    </subcellularLocation>
</comment>
<dbReference type="SUPFAM" id="SSF52058">
    <property type="entry name" value="L domain-like"/>
    <property type="match status" value="1"/>
</dbReference>
<dbReference type="PANTHER" id="PTHR27004:SF447">
    <property type="entry name" value="RECEPTOR LIKE PROTEIN 30-LIKE"/>
    <property type="match status" value="1"/>
</dbReference>
<keyword evidence="6" id="KW-0677">Repeat</keyword>